<evidence type="ECO:0000313" key="5">
    <source>
        <dbReference type="Proteomes" id="UP000766486"/>
    </source>
</evidence>
<evidence type="ECO:0000256" key="1">
    <source>
        <dbReference type="SAM" id="Phobius"/>
    </source>
</evidence>
<sequence length="122" mass="12946">MAPMSKAMVLSLFALAVSADSCPSGQRSIANNRCCPGKEVRGDGLDFDIKYCCVTDYPELCTGISCACKEKINVDDRDYDKKVEEANVSSAACSKNPSHAGMALGLVVAFSVLAGSWTIIIE</sequence>
<evidence type="ECO:0000313" key="4">
    <source>
        <dbReference type="EMBL" id="VUC32576.1"/>
    </source>
</evidence>
<keyword evidence="1" id="KW-0472">Membrane</keyword>
<evidence type="ECO:0000256" key="2">
    <source>
        <dbReference type="SAM" id="SignalP"/>
    </source>
</evidence>
<organism evidence="4 5">
    <name type="scientific">Bionectria ochroleuca</name>
    <name type="common">Gliocladium roseum</name>
    <dbReference type="NCBI Taxonomy" id="29856"/>
    <lineage>
        <taxon>Eukaryota</taxon>
        <taxon>Fungi</taxon>
        <taxon>Dikarya</taxon>
        <taxon>Ascomycota</taxon>
        <taxon>Pezizomycotina</taxon>
        <taxon>Sordariomycetes</taxon>
        <taxon>Hypocreomycetidae</taxon>
        <taxon>Hypocreales</taxon>
        <taxon>Bionectriaceae</taxon>
        <taxon>Clonostachys</taxon>
    </lineage>
</organism>
<reference evidence="4 5" key="1">
    <citation type="submission" date="2019-06" db="EMBL/GenBank/DDBJ databases">
        <authorList>
            <person name="Broberg M."/>
        </authorList>
    </citation>
    <scope>NUCLEOTIDE SEQUENCE [LARGE SCALE GENOMIC DNA]</scope>
</reference>
<keyword evidence="1" id="KW-0812">Transmembrane</keyword>
<dbReference type="Proteomes" id="UP000766486">
    <property type="component" value="Unassembled WGS sequence"/>
</dbReference>
<accession>A0ABY6URE8</accession>
<keyword evidence="5" id="KW-1185">Reference proteome</keyword>
<protein>
    <recommendedName>
        <fullName evidence="3">CC domain-containing protein</fullName>
    </recommendedName>
</protein>
<feature type="signal peptide" evidence="2">
    <location>
        <begin position="1"/>
        <end position="19"/>
    </location>
</feature>
<evidence type="ECO:0000259" key="3">
    <source>
        <dbReference type="Pfam" id="PF04942"/>
    </source>
</evidence>
<feature type="domain" description="CC" evidence="3">
    <location>
        <begin position="20"/>
        <end position="36"/>
    </location>
</feature>
<dbReference type="Pfam" id="PF04942">
    <property type="entry name" value="CC"/>
    <property type="match status" value="1"/>
</dbReference>
<keyword evidence="1" id="KW-1133">Transmembrane helix</keyword>
<proteinExistence type="predicted"/>
<dbReference type="EMBL" id="CABFNS010000851">
    <property type="protein sequence ID" value="VUC32576.1"/>
    <property type="molecule type" value="Genomic_DNA"/>
</dbReference>
<dbReference type="InterPro" id="IPR007026">
    <property type="entry name" value="CC_domain"/>
</dbReference>
<feature type="transmembrane region" description="Helical" evidence="1">
    <location>
        <begin position="100"/>
        <end position="121"/>
    </location>
</feature>
<name>A0ABY6URE8_BIOOC</name>
<comment type="caution">
    <text evidence="4">The sequence shown here is derived from an EMBL/GenBank/DDBJ whole genome shotgun (WGS) entry which is preliminary data.</text>
</comment>
<gene>
    <name evidence="4" type="ORF">CLO192961_LOCUS328820</name>
</gene>
<keyword evidence="2" id="KW-0732">Signal</keyword>
<feature type="chain" id="PRO_5046526233" description="CC domain-containing protein" evidence="2">
    <location>
        <begin position="20"/>
        <end position="122"/>
    </location>
</feature>